<accession>A0A0C2ZAW6</accession>
<evidence type="ECO:0000313" key="2">
    <source>
        <dbReference type="Proteomes" id="UP000053989"/>
    </source>
</evidence>
<dbReference type="AlphaFoldDB" id="A0A0C2ZAW6"/>
<reference evidence="1 2" key="1">
    <citation type="submission" date="2014-04" db="EMBL/GenBank/DDBJ databases">
        <authorList>
            <consortium name="DOE Joint Genome Institute"/>
            <person name="Kuo A."/>
            <person name="Kohler A."/>
            <person name="Nagy L.G."/>
            <person name="Floudas D."/>
            <person name="Copeland A."/>
            <person name="Barry K.W."/>
            <person name="Cichocki N."/>
            <person name="Veneault-Fourrey C."/>
            <person name="LaButti K."/>
            <person name="Lindquist E.A."/>
            <person name="Lipzen A."/>
            <person name="Lundell T."/>
            <person name="Morin E."/>
            <person name="Murat C."/>
            <person name="Sun H."/>
            <person name="Tunlid A."/>
            <person name="Henrissat B."/>
            <person name="Grigoriev I.V."/>
            <person name="Hibbett D.S."/>
            <person name="Martin F."/>
            <person name="Nordberg H.P."/>
            <person name="Cantor M.N."/>
            <person name="Hua S.X."/>
        </authorList>
    </citation>
    <scope>NUCLEOTIDE SEQUENCE [LARGE SCALE GENOMIC DNA]</scope>
    <source>
        <strain evidence="1 2">Foug A</strain>
    </source>
</reference>
<keyword evidence="2" id="KW-1185">Reference proteome</keyword>
<evidence type="ECO:0000313" key="1">
    <source>
        <dbReference type="EMBL" id="KIM59013.1"/>
    </source>
</evidence>
<name>A0A0C2ZAW6_9AGAM</name>
<dbReference type="Proteomes" id="UP000053989">
    <property type="component" value="Unassembled WGS sequence"/>
</dbReference>
<dbReference type="InParanoid" id="A0A0C2ZAW6"/>
<reference evidence="2" key="2">
    <citation type="submission" date="2015-01" db="EMBL/GenBank/DDBJ databases">
        <title>Evolutionary Origins and Diversification of the Mycorrhizal Mutualists.</title>
        <authorList>
            <consortium name="DOE Joint Genome Institute"/>
            <consortium name="Mycorrhizal Genomics Consortium"/>
            <person name="Kohler A."/>
            <person name="Kuo A."/>
            <person name="Nagy L.G."/>
            <person name="Floudas D."/>
            <person name="Copeland A."/>
            <person name="Barry K.W."/>
            <person name="Cichocki N."/>
            <person name="Veneault-Fourrey C."/>
            <person name="LaButti K."/>
            <person name="Lindquist E.A."/>
            <person name="Lipzen A."/>
            <person name="Lundell T."/>
            <person name="Morin E."/>
            <person name="Murat C."/>
            <person name="Riley R."/>
            <person name="Ohm R."/>
            <person name="Sun H."/>
            <person name="Tunlid A."/>
            <person name="Henrissat B."/>
            <person name="Grigoriev I.V."/>
            <person name="Hibbett D.S."/>
            <person name="Martin F."/>
        </authorList>
    </citation>
    <scope>NUCLEOTIDE SEQUENCE [LARGE SCALE GENOMIC DNA]</scope>
    <source>
        <strain evidence="2">Foug A</strain>
    </source>
</reference>
<dbReference type="EMBL" id="KN822078">
    <property type="protein sequence ID" value="KIM59013.1"/>
    <property type="molecule type" value="Genomic_DNA"/>
</dbReference>
<protein>
    <submittedName>
        <fullName evidence="1">Uncharacterized protein</fullName>
    </submittedName>
</protein>
<organism evidence="1 2">
    <name type="scientific">Scleroderma citrinum Foug A</name>
    <dbReference type="NCBI Taxonomy" id="1036808"/>
    <lineage>
        <taxon>Eukaryota</taxon>
        <taxon>Fungi</taxon>
        <taxon>Dikarya</taxon>
        <taxon>Basidiomycota</taxon>
        <taxon>Agaricomycotina</taxon>
        <taxon>Agaricomycetes</taxon>
        <taxon>Agaricomycetidae</taxon>
        <taxon>Boletales</taxon>
        <taxon>Sclerodermatineae</taxon>
        <taxon>Sclerodermataceae</taxon>
        <taxon>Scleroderma</taxon>
    </lineage>
</organism>
<proteinExistence type="predicted"/>
<dbReference type="HOGENOM" id="CLU_2360992_0_0_1"/>
<gene>
    <name evidence="1" type="ORF">SCLCIDRAFT_1042419</name>
</gene>
<sequence>MNSRKYVQNSDRLAVSVRLIDWEHGHLDGDPQGFSLLGSTCLRRNLSSKCSKNRGVLDTGGACQLNVIQPVTRTKFIWDGFISAPASLPGPSMFID</sequence>